<dbReference type="Proteomes" id="UP000236291">
    <property type="component" value="Unassembled WGS sequence"/>
</dbReference>
<sequence length="53" mass="5943">SFVVGLNCCTGVARVTTTISFDDVVMGPRSMELQAREFGGVRKRTMKFENRED</sequence>
<gene>
    <name evidence="1" type="ORF">L195_g006070</name>
</gene>
<reference evidence="1 2" key="1">
    <citation type="journal article" date="2014" name="Am. J. Bot.">
        <title>Genome assembly and annotation for red clover (Trifolium pratense; Fabaceae).</title>
        <authorList>
            <person name="Istvanek J."/>
            <person name="Jaros M."/>
            <person name="Krenek A."/>
            <person name="Repkova J."/>
        </authorList>
    </citation>
    <scope>NUCLEOTIDE SEQUENCE [LARGE SCALE GENOMIC DNA]</scope>
    <source>
        <strain evidence="2">cv. Tatra</strain>
        <tissue evidence="1">Young leaves</tissue>
    </source>
</reference>
<reference evidence="1 2" key="2">
    <citation type="journal article" date="2017" name="Front. Plant Sci.">
        <title>Gene Classification and Mining of Molecular Markers Useful in Red Clover (Trifolium pratense) Breeding.</title>
        <authorList>
            <person name="Istvanek J."/>
            <person name="Dluhosova J."/>
            <person name="Dluhos P."/>
            <person name="Patkova L."/>
            <person name="Nedelnik J."/>
            <person name="Repkova J."/>
        </authorList>
    </citation>
    <scope>NUCLEOTIDE SEQUENCE [LARGE SCALE GENOMIC DNA]</scope>
    <source>
        <strain evidence="2">cv. Tatra</strain>
        <tissue evidence="1">Young leaves</tissue>
    </source>
</reference>
<feature type="non-terminal residue" evidence="1">
    <location>
        <position position="1"/>
    </location>
</feature>
<dbReference type="AlphaFoldDB" id="A0A2K3P2K7"/>
<evidence type="ECO:0000313" key="2">
    <source>
        <dbReference type="Proteomes" id="UP000236291"/>
    </source>
</evidence>
<accession>A0A2K3P2K7</accession>
<evidence type="ECO:0000313" key="1">
    <source>
        <dbReference type="EMBL" id="PNY09517.1"/>
    </source>
</evidence>
<dbReference type="EMBL" id="ASHM01003199">
    <property type="protein sequence ID" value="PNY09517.1"/>
    <property type="molecule type" value="Genomic_DNA"/>
</dbReference>
<organism evidence="1 2">
    <name type="scientific">Trifolium pratense</name>
    <name type="common">Red clover</name>
    <dbReference type="NCBI Taxonomy" id="57577"/>
    <lineage>
        <taxon>Eukaryota</taxon>
        <taxon>Viridiplantae</taxon>
        <taxon>Streptophyta</taxon>
        <taxon>Embryophyta</taxon>
        <taxon>Tracheophyta</taxon>
        <taxon>Spermatophyta</taxon>
        <taxon>Magnoliopsida</taxon>
        <taxon>eudicotyledons</taxon>
        <taxon>Gunneridae</taxon>
        <taxon>Pentapetalae</taxon>
        <taxon>rosids</taxon>
        <taxon>fabids</taxon>
        <taxon>Fabales</taxon>
        <taxon>Fabaceae</taxon>
        <taxon>Papilionoideae</taxon>
        <taxon>50 kb inversion clade</taxon>
        <taxon>NPAAA clade</taxon>
        <taxon>Hologalegina</taxon>
        <taxon>IRL clade</taxon>
        <taxon>Trifolieae</taxon>
        <taxon>Trifolium</taxon>
    </lineage>
</organism>
<name>A0A2K3P2K7_TRIPR</name>
<protein>
    <submittedName>
        <fullName evidence="1">Uncharacterized protein</fullName>
    </submittedName>
</protein>
<proteinExistence type="predicted"/>
<comment type="caution">
    <text evidence="1">The sequence shown here is derived from an EMBL/GenBank/DDBJ whole genome shotgun (WGS) entry which is preliminary data.</text>
</comment>